<dbReference type="EMBL" id="MSDW01000001">
    <property type="protein sequence ID" value="OKY78285.1"/>
    <property type="molecule type" value="Genomic_DNA"/>
</dbReference>
<protein>
    <submittedName>
        <fullName evidence="1">Component of type IV pili like system</fullName>
    </submittedName>
</protein>
<reference evidence="1" key="1">
    <citation type="submission" date="2016-12" db="EMBL/GenBank/DDBJ databases">
        <title>Discovery of methanogenic haloarchaea.</title>
        <authorList>
            <person name="Sorokin D.Y."/>
            <person name="Makarova K.S."/>
            <person name="Abbas B."/>
            <person name="Ferrer M."/>
            <person name="Golyshin P.N."/>
        </authorList>
    </citation>
    <scope>NUCLEOTIDE SEQUENCE [LARGE SCALE GENOMIC DNA]</scope>
    <source>
        <strain evidence="1">HMET1</strain>
    </source>
</reference>
<sequence>MRDITHAQTILQQKQLEKLKEETGEETTKKSLQKAVDHYLKCSHCKEENLDDLALKEKLKQKQNNKEETN</sequence>
<accession>A0A1Q6DVA1</accession>
<organism evidence="1 2">
    <name type="scientific">Methanohalarchaeum thermophilum</name>
    <dbReference type="NCBI Taxonomy" id="1903181"/>
    <lineage>
        <taxon>Archaea</taxon>
        <taxon>Methanobacteriati</taxon>
        <taxon>Methanobacteriota</taxon>
        <taxon>Methanonatronarchaeia</taxon>
        <taxon>Methanonatronarchaeales</taxon>
        <taxon>Methanonatronarchaeaceae</taxon>
        <taxon>Candidatus Methanohalarchaeum</taxon>
    </lineage>
</organism>
<proteinExistence type="predicted"/>
<dbReference type="STRING" id="1903181.BTN85_0772"/>
<dbReference type="InterPro" id="IPR020073">
    <property type="entry name" value="Uncharacterised_AF1718"/>
</dbReference>
<comment type="caution">
    <text evidence="1">The sequence shown here is derived from an EMBL/GenBank/DDBJ whole genome shotgun (WGS) entry which is preliminary data.</text>
</comment>
<keyword evidence="2" id="KW-1185">Reference proteome</keyword>
<dbReference type="AlphaFoldDB" id="A0A1Q6DVA1"/>
<evidence type="ECO:0000313" key="2">
    <source>
        <dbReference type="Proteomes" id="UP000185744"/>
    </source>
</evidence>
<dbReference type="InParanoid" id="A0A1Q6DVA1"/>
<evidence type="ECO:0000313" key="1">
    <source>
        <dbReference type="EMBL" id="OKY78285.1"/>
    </source>
</evidence>
<dbReference type="Pfam" id="PF17341">
    <property type="entry name" value="DUF5371"/>
    <property type="match status" value="1"/>
</dbReference>
<dbReference type="Proteomes" id="UP000185744">
    <property type="component" value="Unassembled WGS sequence"/>
</dbReference>
<name>A0A1Q6DVA1_METT1</name>
<gene>
    <name evidence="1" type="ORF">BTN85_0772</name>
</gene>